<keyword evidence="1" id="KW-1133">Transmembrane helix</keyword>
<feature type="transmembrane region" description="Helical" evidence="1">
    <location>
        <begin position="82"/>
        <end position="101"/>
    </location>
</feature>
<feature type="transmembrane region" description="Helical" evidence="1">
    <location>
        <begin position="113"/>
        <end position="133"/>
    </location>
</feature>
<gene>
    <name evidence="2" type="ORF">GCM10011332_18610</name>
</gene>
<proteinExistence type="predicted"/>
<evidence type="ECO:0000313" key="3">
    <source>
        <dbReference type="Proteomes" id="UP000632498"/>
    </source>
</evidence>
<name>A0A917BZB2_9PROT</name>
<evidence type="ECO:0000313" key="2">
    <source>
        <dbReference type="EMBL" id="GGF64820.1"/>
    </source>
</evidence>
<reference evidence="2" key="1">
    <citation type="journal article" date="2014" name="Int. J. Syst. Evol. Microbiol.">
        <title>Complete genome sequence of Corynebacterium casei LMG S-19264T (=DSM 44701T), isolated from a smear-ripened cheese.</title>
        <authorList>
            <consortium name="US DOE Joint Genome Institute (JGI-PGF)"/>
            <person name="Walter F."/>
            <person name="Albersmeier A."/>
            <person name="Kalinowski J."/>
            <person name="Ruckert C."/>
        </authorList>
    </citation>
    <scope>NUCLEOTIDE SEQUENCE</scope>
    <source>
        <strain evidence="2">CGMCC 1.15254</strain>
    </source>
</reference>
<evidence type="ECO:0008006" key="4">
    <source>
        <dbReference type="Google" id="ProtNLM"/>
    </source>
</evidence>
<comment type="caution">
    <text evidence="2">The sequence shown here is derived from an EMBL/GenBank/DDBJ whole genome shotgun (WGS) entry which is preliminary data.</text>
</comment>
<dbReference type="Proteomes" id="UP000632498">
    <property type="component" value="Unassembled WGS sequence"/>
</dbReference>
<feature type="transmembrane region" description="Helical" evidence="1">
    <location>
        <begin position="57"/>
        <end position="75"/>
    </location>
</feature>
<keyword evidence="3" id="KW-1185">Reference proteome</keyword>
<keyword evidence="1" id="KW-0472">Membrane</keyword>
<accession>A0A917BZB2</accession>
<dbReference type="AlphaFoldDB" id="A0A917BZB2"/>
<evidence type="ECO:0000256" key="1">
    <source>
        <dbReference type="SAM" id="Phobius"/>
    </source>
</evidence>
<dbReference type="EMBL" id="BMHV01000012">
    <property type="protein sequence ID" value="GGF64820.1"/>
    <property type="molecule type" value="Genomic_DNA"/>
</dbReference>
<organism evidence="2 3">
    <name type="scientific">Terasakiella brassicae</name>
    <dbReference type="NCBI Taxonomy" id="1634917"/>
    <lineage>
        <taxon>Bacteria</taxon>
        <taxon>Pseudomonadati</taxon>
        <taxon>Pseudomonadota</taxon>
        <taxon>Alphaproteobacteria</taxon>
        <taxon>Rhodospirillales</taxon>
        <taxon>Terasakiellaceae</taxon>
        <taxon>Terasakiella</taxon>
    </lineage>
</organism>
<reference evidence="2" key="2">
    <citation type="submission" date="2020-09" db="EMBL/GenBank/DDBJ databases">
        <authorList>
            <person name="Sun Q."/>
            <person name="Zhou Y."/>
        </authorList>
    </citation>
    <scope>NUCLEOTIDE SEQUENCE</scope>
    <source>
        <strain evidence="2">CGMCC 1.15254</strain>
    </source>
</reference>
<keyword evidence="1" id="KW-0812">Transmembrane</keyword>
<protein>
    <recommendedName>
        <fullName evidence="4">Divalent cation transporter</fullName>
    </recommendedName>
</protein>
<sequence length="134" mass="14531">MVSDFMPEAMALGAMLNDQNDAALLLTLLIALQNLPEGFNAYREILYRGSHKSKRILFWFCALVVVGPISALVGAEFLSGKAIFIDAVMMFASGGILYLVFQDIAPQAHLKKSWMPPLGAVCGYALGLLGHMVL</sequence>